<dbReference type="InterPro" id="IPR027417">
    <property type="entry name" value="P-loop_NTPase"/>
</dbReference>
<evidence type="ECO:0000259" key="10">
    <source>
        <dbReference type="PROSITE" id="PS50104"/>
    </source>
</evidence>
<dbReference type="InterPro" id="IPR036390">
    <property type="entry name" value="WH_DNA-bd_sf"/>
</dbReference>
<keyword evidence="6" id="KW-0520">NAD</keyword>
<evidence type="ECO:0000256" key="2">
    <source>
        <dbReference type="ARBA" id="ARBA00022614"/>
    </source>
</evidence>
<dbReference type="OrthoDB" id="28057at2759"/>
<dbReference type="InterPro" id="IPR011713">
    <property type="entry name" value="Leu-rich_rpt_3"/>
</dbReference>
<dbReference type="EC" id="3.2.2.6" evidence="1"/>
<dbReference type="InterPro" id="IPR035897">
    <property type="entry name" value="Toll_tir_struct_dom_sf"/>
</dbReference>
<dbReference type="Pfam" id="PF01582">
    <property type="entry name" value="TIR"/>
    <property type="match status" value="1"/>
</dbReference>
<dbReference type="Proteomes" id="UP000029120">
    <property type="component" value="Chromosome 3"/>
</dbReference>
<dbReference type="PANTHER" id="PTHR11017:SF569">
    <property type="entry name" value="DISEASE RESISTANCE PROTEIN"/>
    <property type="match status" value="1"/>
</dbReference>
<evidence type="ECO:0000313" key="11">
    <source>
        <dbReference type="EMBL" id="KFK37813.1"/>
    </source>
</evidence>
<feature type="region of interest" description="Disordered" evidence="8">
    <location>
        <begin position="116"/>
        <end position="137"/>
    </location>
</feature>
<keyword evidence="3" id="KW-0677">Repeat</keyword>
<dbReference type="Gene3D" id="3.40.50.10140">
    <property type="entry name" value="Toll/interleukin-1 receptor homology (TIR) domain"/>
    <property type="match status" value="1"/>
</dbReference>
<dbReference type="EMBL" id="CM002871">
    <property type="protein sequence ID" value="KFK37813.1"/>
    <property type="molecule type" value="Genomic_DNA"/>
</dbReference>
<dbReference type="Gene3D" id="1.10.8.430">
    <property type="entry name" value="Helical domain of apoptotic protease-activating factors"/>
    <property type="match status" value="1"/>
</dbReference>
<keyword evidence="2" id="KW-0433">Leucine-rich repeat</keyword>
<keyword evidence="9" id="KW-1133">Transmembrane helix</keyword>
<keyword evidence="5" id="KW-0611">Plant defense</keyword>
<dbReference type="GO" id="GO:0043531">
    <property type="term" value="F:ADP binding"/>
    <property type="evidence" value="ECO:0007669"/>
    <property type="project" value="InterPro"/>
</dbReference>
<dbReference type="PRINTS" id="PR00364">
    <property type="entry name" value="DISEASERSIST"/>
</dbReference>
<dbReference type="Gene3D" id="3.80.10.10">
    <property type="entry name" value="Ribonuclease Inhibitor"/>
    <property type="match status" value="3"/>
</dbReference>
<dbReference type="Gramene" id="KFK37813">
    <property type="protein sequence ID" value="KFK37813"/>
    <property type="gene ID" value="AALP_AA3G032600"/>
</dbReference>
<dbReference type="FunFam" id="3.40.50.300:FF:001002">
    <property type="entry name" value="Disease resistance protein (TIR-NBS-LRR class)"/>
    <property type="match status" value="1"/>
</dbReference>
<dbReference type="InterPro" id="IPR045344">
    <property type="entry name" value="C-JID"/>
</dbReference>
<dbReference type="SMART" id="SM00367">
    <property type="entry name" value="LRR_CC"/>
    <property type="match status" value="6"/>
</dbReference>
<dbReference type="InterPro" id="IPR058192">
    <property type="entry name" value="WHD_ROQ1-like"/>
</dbReference>
<evidence type="ECO:0000256" key="5">
    <source>
        <dbReference type="ARBA" id="ARBA00022821"/>
    </source>
</evidence>
<sequence>MDFYLSLRALAATIFELFGTIFTLFGVIFTRLGTICTLLGSMFHMVYEKIRVQENTSHPSPPSSASLLSQSPSMASSASLTCQSPVMAFTSLSLSPPSPPSPPSSTYLLCQSPTMASSSLSLSPPSPPSPPSSTSLLCHSPKMASSLSLSPPSSPSLICQSLIMASPPSLLSQIPTLASSPPSPLSSPSLICQSPIMASPSSLPLSLPLSSPSRSWEHDVFPSFHGPDVRKDFLSHILKDFRSKGIDLFIDNNIRRGESIGPELKKAIRGSKIAIVLLSKNYASSSWCLDELVEIMKKELGQTVITIFYKVDPTDVKKQTGDFGKVFKETCQYKTKEKIHTWRKALEGVATIAGYHSSKWDDEATMIEKIGDDISKMLIGLAPSPGLGLLIGMGAHMEEMQQLLRLDLEDEVRMIGIWGPVGIGKSTIARFLFHQLSRNFPQSAIMEIRENYPRPCLDEGSAQLKLQNLMLSLVINHKDTMITHLGVAPERLKDRRVLLILDDVDQLAQLHALAGGIRWFGPGSRIIITTEDQKILNDHGINLIYKVDYPIDEEALQIFCSHAFGQKSPYDGFEELAREVIRLSGKLPLGLKVMGSYFRGMSKDEWTMALPGLRESLNGEIESILQFSYDALCDEDKEIFLHIACFFSNNYGMVERVEEHLAKKFLNVRQRLQVLVEKSLIYFNDQRKIEIHTLLAQLGKTIVHKQSREPRQRQFLVGGKDICDVFTDPAAVTRSVIGISEFLVELNMSFSKLKKLWEGIKPLQNLKWINLDYSKDLKKLPNLSTAINLEELKLNGCLSLVKLPSSIGNATNLQELNLVGCSSLVKLPSWIENATNFQKLNLAWCSSLVELPSSIGNINLQELNLKRCSSLVKLSSFILDATNLQELNLEGCSSLVELPSSIGNATNLQELNLEWCTSLVELPSSIGNATNLQELNLEWCSSLVELPSSIGNLHKLTKLNLRMCSKLEVIPTNITLESLKELDLRYCSSLKSFPEISTNIEVLKLSGTAIEEMPSSIMSLFRHKKLEMSYYENLNEYMPAFESITELHLGNIQEIGPWVKGCSRLKLLDVSYCRKLVSIPQLPDSISKVNAYNCESLERLDCSIRNPNIHHLNFGNCFKLNQEARDLIIQTPTRRKYSVLPGEEVPACFTYRASGSSLTVKLNEKPLGTSIKFKACILLVHKGQDHYWASVHVDCRIITSNKVSCRSYDLERALSEHLYIFEVELEEVTSTELVFEFNLKDFWFNVEQFWEIKECGVLQILEHQGMKILDLSEDSDKEM</sequence>
<feature type="domain" description="TIR" evidence="10">
    <location>
        <begin position="216"/>
        <end position="378"/>
    </location>
</feature>
<dbReference type="Pfam" id="PF20160">
    <property type="entry name" value="C-JID"/>
    <property type="match status" value="1"/>
</dbReference>
<gene>
    <name evidence="11" type="ordered locus">AALP_Aa3g032600</name>
</gene>
<dbReference type="GO" id="GO:0061809">
    <property type="term" value="F:NAD+ nucleosidase activity, cyclic ADP-ribose generating"/>
    <property type="evidence" value="ECO:0007669"/>
    <property type="project" value="UniProtKB-EC"/>
</dbReference>
<dbReference type="SUPFAM" id="SSF52200">
    <property type="entry name" value="Toll/Interleukin receptor TIR domain"/>
    <property type="match status" value="1"/>
</dbReference>
<dbReference type="PANTHER" id="PTHR11017">
    <property type="entry name" value="LEUCINE-RICH REPEAT-CONTAINING PROTEIN"/>
    <property type="match status" value="1"/>
</dbReference>
<accession>A0A087H6R1</accession>
<dbReference type="InterPro" id="IPR042197">
    <property type="entry name" value="Apaf_helical"/>
</dbReference>
<dbReference type="Pfam" id="PF23282">
    <property type="entry name" value="WHD_ROQ1"/>
    <property type="match status" value="1"/>
</dbReference>
<keyword evidence="9" id="KW-0812">Transmembrane</keyword>
<name>A0A087H6R1_ARAAL</name>
<keyword evidence="12" id="KW-1185">Reference proteome</keyword>
<dbReference type="InterPro" id="IPR032675">
    <property type="entry name" value="LRR_dom_sf"/>
</dbReference>
<dbReference type="Pfam" id="PF00931">
    <property type="entry name" value="NB-ARC"/>
    <property type="match status" value="1"/>
</dbReference>
<evidence type="ECO:0000256" key="3">
    <source>
        <dbReference type="ARBA" id="ARBA00022737"/>
    </source>
</evidence>
<organism evidence="11 12">
    <name type="scientific">Arabis alpina</name>
    <name type="common">Alpine rock-cress</name>
    <dbReference type="NCBI Taxonomy" id="50452"/>
    <lineage>
        <taxon>Eukaryota</taxon>
        <taxon>Viridiplantae</taxon>
        <taxon>Streptophyta</taxon>
        <taxon>Embryophyta</taxon>
        <taxon>Tracheophyta</taxon>
        <taxon>Spermatophyta</taxon>
        <taxon>Magnoliopsida</taxon>
        <taxon>eudicotyledons</taxon>
        <taxon>Gunneridae</taxon>
        <taxon>Pentapetalae</taxon>
        <taxon>rosids</taxon>
        <taxon>malvids</taxon>
        <taxon>Brassicales</taxon>
        <taxon>Brassicaceae</taxon>
        <taxon>Arabideae</taxon>
        <taxon>Arabis</taxon>
    </lineage>
</organism>
<reference evidence="12" key="1">
    <citation type="journal article" date="2015" name="Nat. Plants">
        <title>Genome expansion of Arabis alpina linked with retrotransposition and reduced symmetric DNA methylation.</title>
        <authorList>
            <person name="Willing E.M."/>
            <person name="Rawat V."/>
            <person name="Mandakova T."/>
            <person name="Maumus F."/>
            <person name="James G.V."/>
            <person name="Nordstroem K.J."/>
            <person name="Becker C."/>
            <person name="Warthmann N."/>
            <person name="Chica C."/>
            <person name="Szarzynska B."/>
            <person name="Zytnicki M."/>
            <person name="Albani M.C."/>
            <person name="Kiefer C."/>
            <person name="Bergonzi S."/>
            <person name="Castaings L."/>
            <person name="Mateos J.L."/>
            <person name="Berns M.C."/>
            <person name="Bujdoso N."/>
            <person name="Piofczyk T."/>
            <person name="de Lorenzo L."/>
            <person name="Barrero-Sicilia C."/>
            <person name="Mateos I."/>
            <person name="Piednoel M."/>
            <person name="Hagmann J."/>
            <person name="Chen-Min-Tao R."/>
            <person name="Iglesias-Fernandez R."/>
            <person name="Schuster S.C."/>
            <person name="Alonso-Blanco C."/>
            <person name="Roudier F."/>
            <person name="Carbonero P."/>
            <person name="Paz-Ares J."/>
            <person name="Davis S.J."/>
            <person name="Pecinka A."/>
            <person name="Quesneville H."/>
            <person name="Colot V."/>
            <person name="Lysak M.A."/>
            <person name="Weigel D."/>
            <person name="Coupland G."/>
            <person name="Schneeberger K."/>
        </authorList>
    </citation>
    <scope>NUCLEOTIDE SEQUENCE [LARGE SCALE GENOMIC DNA]</scope>
    <source>
        <strain evidence="12">cv. Pajares</strain>
    </source>
</reference>
<feature type="transmembrane region" description="Helical" evidence="9">
    <location>
        <begin position="7"/>
        <end position="29"/>
    </location>
</feature>
<evidence type="ECO:0000256" key="6">
    <source>
        <dbReference type="ARBA" id="ARBA00023027"/>
    </source>
</evidence>
<proteinExistence type="predicted"/>
<dbReference type="Gene3D" id="3.40.50.300">
    <property type="entry name" value="P-loop containing nucleotide triphosphate hydrolases"/>
    <property type="match status" value="1"/>
</dbReference>
<dbReference type="SUPFAM" id="SSF52058">
    <property type="entry name" value="L domain-like"/>
    <property type="match status" value="1"/>
</dbReference>
<dbReference type="SUPFAM" id="SSF52047">
    <property type="entry name" value="RNI-like"/>
    <property type="match status" value="1"/>
</dbReference>
<evidence type="ECO:0000256" key="7">
    <source>
        <dbReference type="ARBA" id="ARBA00047304"/>
    </source>
</evidence>
<dbReference type="FunFam" id="1.10.8.430:FF:000002">
    <property type="entry name" value="Disease resistance protein (TIR-NBS-LRR class)"/>
    <property type="match status" value="1"/>
</dbReference>
<evidence type="ECO:0000256" key="1">
    <source>
        <dbReference type="ARBA" id="ARBA00011982"/>
    </source>
</evidence>
<dbReference type="FunFam" id="3.40.50.10140:FF:000007">
    <property type="entry name" value="Disease resistance protein (TIR-NBS-LRR class)"/>
    <property type="match status" value="1"/>
</dbReference>
<dbReference type="InterPro" id="IPR002182">
    <property type="entry name" value="NB-ARC"/>
</dbReference>
<dbReference type="PROSITE" id="PS50104">
    <property type="entry name" value="TIR"/>
    <property type="match status" value="1"/>
</dbReference>
<dbReference type="GO" id="GO:0007165">
    <property type="term" value="P:signal transduction"/>
    <property type="evidence" value="ECO:0007669"/>
    <property type="project" value="InterPro"/>
</dbReference>
<dbReference type="Pfam" id="PF07725">
    <property type="entry name" value="LRR_3"/>
    <property type="match status" value="1"/>
</dbReference>
<keyword evidence="4" id="KW-0378">Hydrolase</keyword>
<dbReference type="InterPro" id="IPR006553">
    <property type="entry name" value="Leu-rich_rpt_Cys-con_subtyp"/>
</dbReference>
<protein>
    <recommendedName>
        <fullName evidence="1">ADP-ribosyl cyclase/cyclic ADP-ribose hydrolase</fullName>
        <ecNumber evidence="1">3.2.2.6</ecNumber>
    </recommendedName>
</protein>
<comment type="catalytic activity">
    <reaction evidence="7">
        <text>NAD(+) + H2O = ADP-D-ribose + nicotinamide + H(+)</text>
        <dbReference type="Rhea" id="RHEA:16301"/>
        <dbReference type="ChEBI" id="CHEBI:15377"/>
        <dbReference type="ChEBI" id="CHEBI:15378"/>
        <dbReference type="ChEBI" id="CHEBI:17154"/>
        <dbReference type="ChEBI" id="CHEBI:57540"/>
        <dbReference type="ChEBI" id="CHEBI:57967"/>
        <dbReference type="EC" id="3.2.2.6"/>
    </reaction>
    <physiologicalReaction direction="left-to-right" evidence="7">
        <dbReference type="Rhea" id="RHEA:16302"/>
    </physiologicalReaction>
</comment>
<dbReference type="SUPFAM" id="SSF46785">
    <property type="entry name" value="Winged helix' DNA-binding domain"/>
    <property type="match status" value="1"/>
</dbReference>
<dbReference type="eggNOG" id="ENOG502QQJE">
    <property type="taxonomic scope" value="Eukaryota"/>
</dbReference>
<keyword evidence="9" id="KW-0472">Membrane</keyword>
<evidence type="ECO:0000256" key="8">
    <source>
        <dbReference type="SAM" id="MobiDB-lite"/>
    </source>
</evidence>
<dbReference type="GO" id="GO:0006952">
    <property type="term" value="P:defense response"/>
    <property type="evidence" value="ECO:0007669"/>
    <property type="project" value="UniProtKB-KW"/>
</dbReference>
<dbReference type="SMART" id="SM00255">
    <property type="entry name" value="TIR"/>
    <property type="match status" value="1"/>
</dbReference>
<dbReference type="InterPro" id="IPR000157">
    <property type="entry name" value="TIR_dom"/>
</dbReference>
<evidence type="ECO:0000256" key="9">
    <source>
        <dbReference type="SAM" id="Phobius"/>
    </source>
</evidence>
<dbReference type="AlphaFoldDB" id="A0A087H6R1"/>
<evidence type="ECO:0000256" key="4">
    <source>
        <dbReference type="ARBA" id="ARBA00022801"/>
    </source>
</evidence>
<evidence type="ECO:0000313" key="12">
    <source>
        <dbReference type="Proteomes" id="UP000029120"/>
    </source>
</evidence>
<dbReference type="SUPFAM" id="SSF52540">
    <property type="entry name" value="P-loop containing nucleoside triphosphate hydrolases"/>
    <property type="match status" value="1"/>
</dbReference>
<dbReference type="InterPro" id="IPR044974">
    <property type="entry name" value="Disease_R_plants"/>
</dbReference>
<dbReference type="OMA" id="ELNLEWC"/>